<dbReference type="PROSITE" id="PS51257">
    <property type="entry name" value="PROKAR_LIPOPROTEIN"/>
    <property type="match status" value="1"/>
</dbReference>
<proteinExistence type="predicted"/>
<evidence type="ECO:0000313" key="3">
    <source>
        <dbReference type="EMBL" id="ODA34419.1"/>
    </source>
</evidence>
<keyword evidence="1" id="KW-0175">Coiled coil</keyword>
<feature type="region of interest" description="Disordered" evidence="2">
    <location>
        <begin position="209"/>
        <end position="248"/>
    </location>
</feature>
<name>A0A1C3EMH2_9PLAN</name>
<gene>
    <name evidence="3" type="ORF">A6X21_17305</name>
</gene>
<evidence type="ECO:0000256" key="2">
    <source>
        <dbReference type="SAM" id="MobiDB-lite"/>
    </source>
</evidence>
<comment type="caution">
    <text evidence="3">The sequence shown here is derived from an EMBL/GenBank/DDBJ whole genome shotgun (WGS) entry which is preliminary data.</text>
</comment>
<protein>
    <submittedName>
        <fullName evidence="3">Uncharacterized protein</fullName>
    </submittedName>
</protein>
<dbReference type="RefSeq" id="WP_068846626.1">
    <property type="nucleotide sequence ID" value="NZ_LYDR01000040.1"/>
</dbReference>
<dbReference type="EMBL" id="LYDR01000040">
    <property type="protein sequence ID" value="ODA34419.1"/>
    <property type="molecule type" value="Genomic_DNA"/>
</dbReference>
<accession>A0A1C3EMH2</accession>
<evidence type="ECO:0000313" key="4">
    <source>
        <dbReference type="Proteomes" id="UP000094828"/>
    </source>
</evidence>
<feature type="compositionally biased region" description="Polar residues" evidence="2">
    <location>
        <begin position="221"/>
        <end position="232"/>
    </location>
</feature>
<organism evidence="3 4">
    <name type="scientific">Planctopirus hydrillae</name>
    <dbReference type="NCBI Taxonomy" id="1841610"/>
    <lineage>
        <taxon>Bacteria</taxon>
        <taxon>Pseudomonadati</taxon>
        <taxon>Planctomycetota</taxon>
        <taxon>Planctomycetia</taxon>
        <taxon>Planctomycetales</taxon>
        <taxon>Planctomycetaceae</taxon>
        <taxon>Planctopirus</taxon>
    </lineage>
</organism>
<sequence length="274" mass="30004">MHILKRWTLLGFWSTLVGCLALGGCAVGRQQSDLLSAKLRQTNSQMHRLETDLIAARDELRSANEKIARMNSAATEAQMAKSTRNTAPPQKLEFHTRLTALQDDDQTAGSETIVAFVTPRDASLQPTTVDGQLEVIARDVNTNAVVARWYAEGPHLARYWYSGFLGSGYQITLRSQQAINPQSILIDASYTDHAGTTISATHAFSEAAGLASTRSHRETPASFTNSQQTQRPDYSAGEFTLPQLPQGNSSALDRAAELGPTSVNWTDETMPIRR</sequence>
<keyword evidence="4" id="KW-1185">Reference proteome</keyword>
<reference evidence="3 4" key="1">
    <citation type="submission" date="2016-05" db="EMBL/GenBank/DDBJ databases">
        <title>Genomic and physiological characterization of Planctopirus sp. isolated from fresh water lake.</title>
        <authorList>
            <person name="Subhash Y."/>
            <person name="Ramana C."/>
        </authorList>
    </citation>
    <scope>NUCLEOTIDE SEQUENCE [LARGE SCALE GENOMIC DNA]</scope>
    <source>
        <strain evidence="3 4">JC280</strain>
    </source>
</reference>
<feature type="coiled-coil region" evidence="1">
    <location>
        <begin position="39"/>
        <end position="80"/>
    </location>
</feature>
<dbReference type="Proteomes" id="UP000094828">
    <property type="component" value="Unassembled WGS sequence"/>
</dbReference>
<evidence type="ECO:0000256" key="1">
    <source>
        <dbReference type="SAM" id="Coils"/>
    </source>
</evidence>
<dbReference type="STRING" id="1841610.A6X21_17305"/>
<dbReference type="OrthoDB" id="282621at2"/>
<dbReference type="AlphaFoldDB" id="A0A1C3EMH2"/>